<accession>X0VBI7</accession>
<dbReference type="AlphaFoldDB" id="X0VBI7"/>
<protein>
    <submittedName>
        <fullName evidence="1">Uncharacterized protein</fullName>
    </submittedName>
</protein>
<name>X0VBI7_9ZZZZ</name>
<dbReference type="Pfam" id="PF19928">
    <property type="entry name" value="DUF6391"/>
    <property type="match status" value="1"/>
</dbReference>
<proteinExistence type="predicted"/>
<organism evidence="1">
    <name type="scientific">marine sediment metagenome</name>
    <dbReference type="NCBI Taxonomy" id="412755"/>
    <lineage>
        <taxon>unclassified sequences</taxon>
        <taxon>metagenomes</taxon>
        <taxon>ecological metagenomes</taxon>
    </lineage>
</organism>
<sequence>MKSDLITALRQNHALEHATISLLARKLDSNVRIIGKSTFDGFYIYGNVPSKAVREAATEGLDRLQNGERELGVSPLCGTNIMVAGILAGVACLI</sequence>
<evidence type="ECO:0000313" key="1">
    <source>
        <dbReference type="EMBL" id="GAG08687.1"/>
    </source>
</evidence>
<gene>
    <name evidence="1" type="ORF">S01H1_33132</name>
</gene>
<reference evidence="1" key="1">
    <citation type="journal article" date="2014" name="Front. Microbiol.">
        <title>High frequency of phylogenetically diverse reductive dehalogenase-homologous genes in deep subseafloor sedimentary metagenomes.</title>
        <authorList>
            <person name="Kawai M."/>
            <person name="Futagami T."/>
            <person name="Toyoda A."/>
            <person name="Takaki Y."/>
            <person name="Nishi S."/>
            <person name="Hori S."/>
            <person name="Arai W."/>
            <person name="Tsubouchi T."/>
            <person name="Morono Y."/>
            <person name="Uchiyama I."/>
            <person name="Ito T."/>
            <person name="Fujiyama A."/>
            <person name="Inagaki F."/>
            <person name="Takami H."/>
        </authorList>
    </citation>
    <scope>NUCLEOTIDE SEQUENCE</scope>
    <source>
        <strain evidence="1">Expedition CK06-06</strain>
    </source>
</reference>
<comment type="caution">
    <text evidence="1">The sequence shown here is derived from an EMBL/GenBank/DDBJ whole genome shotgun (WGS) entry which is preliminary data.</text>
</comment>
<dbReference type="EMBL" id="BARS01020557">
    <property type="protein sequence ID" value="GAG08687.1"/>
    <property type="molecule type" value="Genomic_DNA"/>
</dbReference>
<feature type="non-terminal residue" evidence="1">
    <location>
        <position position="94"/>
    </location>
</feature>